<dbReference type="InterPro" id="IPR047216">
    <property type="entry name" value="Endonuclease_DUF559_bact"/>
</dbReference>
<feature type="domain" description="DUF559" evidence="1">
    <location>
        <begin position="1"/>
        <end position="54"/>
    </location>
</feature>
<evidence type="ECO:0000313" key="3">
    <source>
        <dbReference type="Proteomes" id="UP001156882"/>
    </source>
</evidence>
<organism evidence="2 3">
    <name type="scientific">Labrys miyagiensis</name>
    <dbReference type="NCBI Taxonomy" id="346912"/>
    <lineage>
        <taxon>Bacteria</taxon>
        <taxon>Pseudomonadati</taxon>
        <taxon>Pseudomonadota</taxon>
        <taxon>Alphaproteobacteria</taxon>
        <taxon>Hyphomicrobiales</taxon>
        <taxon>Xanthobacteraceae</taxon>
        <taxon>Labrys</taxon>
    </lineage>
</organism>
<comment type="caution">
    <text evidence="2">The sequence shown here is derived from an EMBL/GenBank/DDBJ whole genome shotgun (WGS) entry which is preliminary data.</text>
</comment>
<name>A0ABQ6CBL6_9HYPH</name>
<protein>
    <recommendedName>
        <fullName evidence="1">DUF559 domain-containing protein</fullName>
    </recommendedName>
</protein>
<dbReference type="Proteomes" id="UP001156882">
    <property type="component" value="Unassembled WGS sequence"/>
</dbReference>
<gene>
    <name evidence="2" type="ORF">GCM10007874_03550</name>
</gene>
<dbReference type="PANTHER" id="PTHR38590:SF1">
    <property type="entry name" value="BLL0828 PROTEIN"/>
    <property type="match status" value="1"/>
</dbReference>
<keyword evidence="3" id="KW-1185">Reference proteome</keyword>
<sequence length="60" mass="6937">MEVDGATHSTDAEKAKDVARERFLRAEGYRVIRVQNADVYENLDGVCEYILMMLEERDTL</sequence>
<dbReference type="InterPro" id="IPR007569">
    <property type="entry name" value="DUF559"/>
</dbReference>
<reference evidence="3" key="1">
    <citation type="journal article" date="2019" name="Int. J. Syst. Evol. Microbiol.">
        <title>The Global Catalogue of Microorganisms (GCM) 10K type strain sequencing project: providing services to taxonomists for standard genome sequencing and annotation.</title>
        <authorList>
            <consortium name="The Broad Institute Genomics Platform"/>
            <consortium name="The Broad Institute Genome Sequencing Center for Infectious Disease"/>
            <person name="Wu L."/>
            <person name="Ma J."/>
        </authorList>
    </citation>
    <scope>NUCLEOTIDE SEQUENCE [LARGE SCALE GENOMIC DNA]</scope>
    <source>
        <strain evidence="3">NBRC 101365</strain>
    </source>
</reference>
<evidence type="ECO:0000259" key="1">
    <source>
        <dbReference type="Pfam" id="PF04480"/>
    </source>
</evidence>
<dbReference type="Pfam" id="PF04480">
    <property type="entry name" value="DUF559"/>
    <property type="match status" value="1"/>
</dbReference>
<evidence type="ECO:0000313" key="2">
    <source>
        <dbReference type="EMBL" id="GLS17340.1"/>
    </source>
</evidence>
<dbReference type="EMBL" id="BSPC01000005">
    <property type="protein sequence ID" value="GLS17340.1"/>
    <property type="molecule type" value="Genomic_DNA"/>
</dbReference>
<accession>A0ABQ6CBL6</accession>
<dbReference type="Gene3D" id="3.40.960.10">
    <property type="entry name" value="VSR Endonuclease"/>
    <property type="match status" value="1"/>
</dbReference>
<proteinExistence type="predicted"/>
<dbReference type="PANTHER" id="PTHR38590">
    <property type="entry name" value="BLL0828 PROTEIN"/>
    <property type="match status" value="1"/>
</dbReference>